<gene>
    <name evidence="1" type="ORF">SPELUC_LOCUS6357</name>
</gene>
<sequence length="62" mass="7144">KKLVGLEERVSFLLPIEITDILFSDKEVVNEDFSEISSEEENLFDQDIDFNALALELKNINN</sequence>
<proteinExistence type="predicted"/>
<evidence type="ECO:0000313" key="2">
    <source>
        <dbReference type="Proteomes" id="UP000789366"/>
    </source>
</evidence>
<comment type="caution">
    <text evidence="1">The sequence shown here is derived from an EMBL/GenBank/DDBJ whole genome shotgun (WGS) entry which is preliminary data.</text>
</comment>
<organism evidence="1 2">
    <name type="scientific">Cetraspora pellucida</name>
    <dbReference type="NCBI Taxonomy" id="1433469"/>
    <lineage>
        <taxon>Eukaryota</taxon>
        <taxon>Fungi</taxon>
        <taxon>Fungi incertae sedis</taxon>
        <taxon>Mucoromycota</taxon>
        <taxon>Glomeromycotina</taxon>
        <taxon>Glomeromycetes</taxon>
        <taxon>Diversisporales</taxon>
        <taxon>Gigasporaceae</taxon>
        <taxon>Cetraspora</taxon>
    </lineage>
</organism>
<protein>
    <submittedName>
        <fullName evidence="1">16977_t:CDS:1</fullName>
    </submittedName>
</protein>
<name>A0ACA9MAX5_9GLOM</name>
<feature type="non-terminal residue" evidence="1">
    <location>
        <position position="1"/>
    </location>
</feature>
<dbReference type="Proteomes" id="UP000789366">
    <property type="component" value="Unassembled WGS sequence"/>
</dbReference>
<keyword evidence="2" id="KW-1185">Reference proteome</keyword>
<accession>A0ACA9MAX5</accession>
<dbReference type="EMBL" id="CAJVPW010007434">
    <property type="protein sequence ID" value="CAG8580740.1"/>
    <property type="molecule type" value="Genomic_DNA"/>
</dbReference>
<evidence type="ECO:0000313" key="1">
    <source>
        <dbReference type="EMBL" id="CAG8580740.1"/>
    </source>
</evidence>
<reference evidence="1" key="1">
    <citation type="submission" date="2021-06" db="EMBL/GenBank/DDBJ databases">
        <authorList>
            <person name="Kallberg Y."/>
            <person name="Tangrot J."/>
            <person name="Rosling A."/>
        </authorList>
    </citation>
    <scope>NUCLEOTIDE SEQUENCE</scope>
    <source>
        <strain evidence="1">28 12/20/2015</strain>
    </source>
</reference>